<gene>
    <name evidence="1" type="primary">RvY_04016</name>
    <name evidence="1" type="synonym">RvY_04016.2</name>
    <name evidence="1" type="ORF">RvY_04016-2</name>
</gene>
<dbReference type="AlphaFoldDB" id="A0A1D1UQ36"/>
<comment type="caution">
    <text evidence="1">The sequence shown here is derived from an EMBL/GenBank/DDBJ whole genome shotgun (WGS) entry which is preliminary data.</text>
</comment>
<accession>A0A1D1UQ36</accession>
<name>A0A1D1UQ36_RAMVA</name>
<sequence>MLSIAHVQCPVQLSEHTLYSLCLKKLNESSRLRTRLFKTIAADELPQRKENSQRQLVQRNLLQRDELARFDYSLQHRLRCCLGRRRRRWGRAAKASRLFWRLPEAEEEIIVVSCSRNRQPESGNGQQLQHSRKE</sequence>
<proteinExistence type="predicted"/>
<organism evidence="1 2">
    <name type="scientific">Ramazzottius varieornatus</name>
    <name type="common">Water bear</name>
    <name type="synonym">Tardigrade</name>
    <dbReference type="NCBI Taxonomy" id="947166"/>
    <lineage>
        <taxon>Eukaryota</taxon>
        <taxon>Metazoa</taxon>
        <taxon>Ecdysozoa</taxon>
        <taxon>Tardigrada</taxon>
        <taxon>Eutardigrada</taxon>
        <taxon>Parachela</taxon>
        <taxon>Hypsibioidea</taxon>
        <taxon>Ramazzottiidae</taxon>
        <taxon>Ramazzottius</taxon>
    </lineage>
</organism>
<protein>
    <submittedName>
        <fullName evidence="1">Uncharacterized protein</fullName>
    </submittedName>
</protein>
<reference evidence="1 2" key="1">
    <citation type="journal article" date="2016" name="Nat. Commun.">
        <title>Extremotolerant tardigrade genome and improved radiotolerance of human cultured cells by tardigrade-unique protein.</title>
        <authorList>
            <person name="Hashimoto T."/>
            <person name="Horikawa D.D."/>
            <person name="Saito Y."/>
            <person name="Kuwahara H."/>
            <person name="Kozuka-Hata H."/>
            <person name="Shin-I T."/>
            <person name="Minakuchi Y."/>
            <person name="Ohishi K."/>
            <person name="Motoyama A."/>
            <person name="Aizu T."/>
            <person name="Enomoto A."/>
            <person name="Kondo K."/>
            <person name="Tanaka S."/>
            <person name="Hara Y."/>
            <person name="Koshikawa S."/>
            <person name="Sagara H."/>
            <person name="Miura T."/>
            <person name="Yokobori S."/>
            <person name="Miyagawa K."/>
            <person name="Suzuki Y."/>
            <person name="Kubo T."/>
            <person name="Oyama M."/>
            <person name="Kohara Y."/>
            <person name="Fujiyama A."/>
            <person name="Arakawa K."/>
            <person name="Katayama T."/>
            <person name="Toyoda A."/>
            <person name="Kunieda T."/>
        </authorList>
    </citation>
    <scope>NUCLEOTIDE SEQUENCE [LARGE SCALE GENOMIC DNA]</scope>
    <source>
        <strain evidence="1 2">YOKOZUNA-1</strain>
    </source>
</reference>
<evidence type="ECO:0000313" key="1">
    <source>
        <dbReference type="EMBL" id="GAU91836.1"/>
    </source>
</evidence>
<keyword evidence="2" id="KW-1185">Reference proteome</keyword>
<evidence type="ECO:0000313" key="2">
    <source>
        <dbReference type="Proteomes" id="UP000186922"/>
    </source>
</evidence>
<dbReference type="EMBL" id="BDGG01000002">
    <property type="protein sequence ID" value="GAU91836.1"/>
    <property type="molecule type" value="Genomic_DNA"/>
</dbReference>
<dbReference type="Proteomes" id="UP000186922">
    <property type="component" value="Unassembled WGS sequence"/>
</dbReference>